<dbReference type="Pfam" id="PF13606">
    <property type="entry name" value="Ank_3"/>
    <property type="match status" value="1"/>
</dbReference>
<dbReference type="STRING" id="236234.A0A1J9S4G6"/>
<dbReference type="PROSITE" id="PS50297">
    <property type="entry name" value="ANK_REP_REGION"/>
    <property type="match status" value="10"/>
</dbReference>
<keyword evidence="7" id="KW-1185">Reference proteome</keyword>
<feature type="repeat" description="ANK" evidence="3">
    <location>
        <begin position="1543"/>
        <end position="1577"/>
    </location>
</feature>
<dbReference type="RefSeq" id="XP_020131120.1">
    <property type="nucleotide sequence ID" value="XM_020272279.1"/>
</dbReference>
<dbReference type="Gene3D" id="1.25.40.20">
    <property type="entry name" value="Ankyrin repeat-containing domain"/>
    <property type="match status" value="7"/>
</dbReference>
<feature type="repeat" description="ANK" evidence="3">
    <location>
        <begin position="1578"/>
        <end position="1610"/>
    </location>
</feature>
<evidence type="ECO:0000256" key="4">
    <source>
        <dbReference type="SAM" id="MobiDB-lite"/>
    </source>
</evidence>
<evidence type="ECO:0000313" key="7">
    <source>
        <dbReference type="Proteomes" id="UP000183809"/>
    </source>
</evidence>
<evidence type="ECO:0000256" key="1">
    <source>
        <dbReference type="ARBA" id="ARBA00022737"/>
    </source>
</evidence>
<evidence type="ECO:0000256" key="2">
    <source>
        <dbReference type="ARBA" id="ARBA00023043"/>
    </source>
</evidence>
<dbReference type="PANTHER" id="PTHR24161">
    <property type="entry name" value="ANK_REP_REGION DOMAIN-CONTAINING PROTEIN-RELATED"/>
    <property type="match status" value="1"/>
</dbReference>
<dbReference type="Pfam" id="PF23397">
    <property type="entry name" value="DUF7104"/>
    <property type="match status" value="3"/>
</dbReference>
<feature type="repeat" description="ANK" evidence="3">
    <location>
        <begin position="1452"/>
        <end position="1484"/>
    </location>
</feature>
<keyword evidence="2 3" id="KW-0040">ANK repeat</keyword>
<dbReference type="GO" id="GO:0019706">
    <property type="term" value="F:protein-cysteine S-palmitoyltransferase activity"/>
    <property type="evidence" value="ECO:0007669"/>
    <property type="project" value="UniProtKB-EC"/>
</dbReference>
<dbReference type="OrthoDB" id="427518at2759"/>
<dbReference type="PROSITE" id="PS50088">
    <property type="entry name" value="ANK_REPEAT"/>
    <property type="match status" value="11"/>
</dbReference>
<feature type="domain" description="DEP" evidence="5">
    <location>
        <begin position="776"/>
        <end position="869"/>
    </location>
</feature>
<dbReference type="Pfam" id="PF00023">
    <property type="entry name" value="Ank"/>
    <property type="match status" value="1"/>
</dbReference>
<feature type="repeat" description="ANK" evidence="3">
    <location>
        <begin position="1139"/>
        <end position="1171"/>
    </location>
</feature>
<sequence>MALDDRHQRIYCVVDAFDECDQNGDQRSDLLRRLVKLFSKDNSRLKLFITSRPGERDIEFHLSSKFVLKFPLNAQNADLDIYVKSKVDDLPDYLFTEQLREQVQKKICAQAGGTFLWASLVMKQIAKLEAPSMYEVEKVFEESPSELDDLYYRLVARLTAVPVCAKVLAWVAYAKTPLTVDELRDAINFDPGQRQYKSLSEMAKYRPTITEEWIRQSLGTLLSVQKKNAPFYPFLEKDCVFFIHQSVKEFFHHRAETPLDSCGAIGGVGVEPDTYLARTCLFYLHAEEFREIGQVSMADFTRWVREAREGEASKFLLRSLIDEFPKLSNPQSFPFLAYASQSWYKHLRTEEQVEGEWDKVEALLDDEQPYLAVWIRGQWESGKSTFLKDLYREDGRGVGVRPTQVAIELDICWLTRRILDGRIAGEGFGQEQIVEMARFAPESFEYLCANRQDIRLPKAVLRALGNGHHTKRGIEVLLRTRTAEFEITEEMLEIAVAADNSSEGCADLVKLLLEKNKALTVADKCLREAARKPRSEILELILRRRGGKVDIVDELVIIAAGEHSGYEALKVLLKSFGDRITITKDLLITALYSCSVEVFRYLVEQAGPELKITEDILVAAEGVVYLTSNEMLEFLLETKESEIVFTPWVLQAFLDRCQPRSGKSMTLIFNQDNCPVQITEQVILSAIEWSKDTVPDALRWGEEVVDIMELLLVQKHQKIQMTEELMQVAAKKLPREQEMRSAVAMMPAPVDITEGIVTAAAANEECGQAILRFLFHSASTPVKITEGVLNAVVNNRREGKNILEWMLQEYPDRVDITRGVLFEAVLNPRERYPVFSLLMDRGLVPEVDMEDLFQASVMTWADSMEIFGHVKRKMDRYPSFSGQQDVEKRNKAAMETTKLLFKRLDTDRKRTEDLLISSAGDNAASLMLPLVFDDMTVAPQRGHEFVKFLKGAGFSTHLLAVSSSKNADWAKILDGFCRIAHQTMVVPDRTLIDAAASDCDPPVLPILIGDGSPCMQSADLARSMRLAAATNGQLETLNLLSKRSYGNDDDDDNRSSPDREHDRLVAVAQLCAASKRGDDGTVVQLLTSADPPPPDVPSHLNRAPLWHACVRGHFFVARALLRRQTRRRMRVDVGRVDGMGRTPLHWAAALDHWRIVGLLLEHGADPYGRDRLGKTPLGLAKECSADKAECALSWFEEEWLLSWVEERGVLNYRMIVVGGGGVWTPLHIAARGGRAAMVEMLLMRGDDAGAATATRETPLHLAALGGFVEVVRALLAKGADVEARDEDERTALHLAAVRGHESVARTLLDHGACVQPGDDRRMTPLHIASLAGHVDVVNVLLEKGADVNAPFGDQDTLLHLASPVEKERAIEALAQHKVCVSATEEKKRTPLSMAAHGSYMETVEALLSEDADDNAQDFHDRTALQYACEAGDEAVVRILLWHKANIDVLDEHDLSALHLAARKGHEKVVKILLEHGANPNIRDWDALFCAAAHSHEKTVKLLLDHSKAAGDGTTPLHYAIGYDLDTAKILYRAGADVKASANDGTTVWHKAVQHGQLNAVLWLTSIENGAQINAVDSERQTALHLAALYGHHDIADALLQAGASHGLQDTTGRTPLHWAIYAGHDALVELLLTRGANTTDISDGCGKTGFELIQQARGLHSRVRHLLPEHI</sequence>
<organism evidence="6 7">
    <name type="scientific">Diplodia corticola</name>
    <dbReference type="NCBI Taxonomy" id="236234"/>
    <lineage>
        <taxon>Eukaryota</taxon>
        <taxon>Fungi</taxon>
        <taxon>Dikarya</taxon>
        <taxon>Ascomycota</taxon>
        <taxon>Pezizomycotina</taxon>
        <taxon>Dothideomycetes</taxon>
        <taxon>Dothideomycetes incertae sedis</taxon>
        <taxon>Botryosphaeriales</taxon>
        <taxon>Botryosphaeriaceae</taxon>
        <taxon>Diplodia</taxon>
    </lineage>
</organism>
<feature type="region of interest" description="Disordered" evidence="4">
    <location>
        <begin position="1041"/>
        <end position="1060"/>
    </location>
</feature>
<dbReference type="PROSITE" id="PS50186">
    <property type="entry name" value="DEP"/>
    <property type="match status" value="1"/>
</dbReference>
<dbReference type="PRINTS" id="PR01415">
    <property type="entry name" value="ANKYRIN"/>
</dbReference>
<feature type="repeat" description="ANK" evidence="3">
    <location>
        <begin position="1287"/>
        <end position="1319"/>
    </location>
</feature>
<gene>
    <name evidence="6" type="ORF">BKCO1_2000094</name>
</gene>
<dbReference type="Pfam" id="PF24883">
    <property type="entry name" value="NPHP3_N"/>
    <property type="match status" value="1"/>
</dbReference>
<name>A0A1J9S4G6_9PEZI</name>
<feature type="repeat" description="ANK" evidence="3">
    <location>
        <begin position="1611"/>
        <end position="1643"/>
    </location>
</feature>
<dbReference type="InterPro" id="IPR036770">
    <property type="entry name" value="Ankyrin_rpt-contain_sf"/>
</dbReference>
<dbReference type="SUPFAM" id="SSF48403">
    <property type="entry name" value="Ankyrin repeat"/>
    <property type="match status" value="3"/>
</dbReference>
<evidence type="ECO:0000313" key="6">
    <source>
        <dbReference type="EMBL" id="OJD34860.1"/>
    </source>
</evidence>
<feature type="repeat" description="ANK" evidence="3">
    <location>
        <begin position="1386"/>
        <end position="1418"/>
    </location>
</feature>
<dbReference type="InterPro" id="IPR056884">
    <property type="entry name" value="NPHP3-like_N"/>
</dbReference>
<keyword evidence="1" id="KW-0677">Repeat</keyword>
<reference evidence="6 7" key="1">
    <citation type="submission" date="2016-10" db="EMBL/GenBank/DDBJ databases">
        <title>Proteomics and genomics reveal pathogen-plant mechanisms compatible with a hemibiotrophic lifestyle of Diplodia corticola.</title>
        <authorList>
            <person name="Fernandes I."/>
            <person name="De Jonge R."/>
            <person name="Van De Peer Y."/>
            <person name="Devreese B."/>
            <person name="Alves A."/>
            <person name="Esteves A.C."/>
        </authorList>
    </citation>
    <scope>NUCLEOTIDE SEQUENCE [LARGE SCALE GENOMIC DNA]</scope>
    <source>
        <strain evidence="6 7">CBS 112549</strain>
    </source>
</reference>
<accession>A0A1J9S4G6</accession>
<dbReference type="InterPro" id="IPR002110">
    <property type="entry name" value="Ankyrin_rpt"/>
</dbReference>
<dbReference type="InterPro" id="IPR055530">
    <property type="entry name" value="DUF7104"/>
</dbReference>
<dbReference type="Proteomes" id="UP000183809">
    <property type="component" value="Unassembled WGS sequence"/>
</dbReference>
<comment type="caution">
    <text evidence="6">The sequence shown here is derived from an EMBL/GenBank/DDBJ whole genome shotgun (WGS) entry which is preliminary data.</text>
</comment>
<dbReference type="EMBL" id="MNUE01000020">
    <property type="protein sequence ID" value="OJD34860.1"/>
    <property type="molecule type" value="Genomic_DNA"/>
</dbReference>
<evidence type="ECO:0000259" key="5">
    <source>
        <dbReference type="PROSITE" id="PS50186"/>
    </source>
</evidence>
<feature type="repeat" description="ANK" evidence="3">
    <location>
        <begin position="1224"/>
        <end position="1253"/>
    </location>
</feature>
<evidence type="ECO:0000256" key="3">
    <source>
        <dbReference type="PROSITE-ProRule" id="PRU00023"/>
    </source>
</evidence>
<feature type="repeat" description="ANK" evidence="3">
    <location>
        <begin position="1320"/>
        <end position="1349"/>
    </location>
</feature>
<dbReference type="GeneID" id="31012538"/>
<dbReference type="SMART" id="SM00248">
    <property type="entry name" value="ANK"/>
    <property type="match status" value="16"/>
</dbReference>
<feature type="repeat" description="ANK" evidence="3">
    <location>
        <begin position="1419"/>
        <end position="1451"/>
    </location>
</feature>
<dbReference type="PANTHER" id="PTHR24161:SF119">
    <property type="entry name" value="ANKYRIN REPEAT DOMAIN 44"/>
    <property type="match status" value="1"/>
</dbReference>
<proteinExistence type="predicted"/>
<protein>
    <submittedName>
        <fullName evidence="6">Ankyrin repeat protein</fullName>
    </submittedName>
</protein>
<dbReference type="GO" id="GO:0035556">
    <property type="term" value="P:intracellular signal transduction"/>
    <property type="evidence" value="ECO:0007669"/>
    <property type="project" value="InterPro"/>
</dbReference>
<dbReference type="InterPro" id="IPR000591">
    <property type="entry name" value="DEP_dom"/>
</dbReference>
<feature type="repeat" description="ANK" evidence="3">
    <location>
        <begin position="1254"/>
        <end position="1286"/>
    </location>
</feature>
<dbReference type="Pfam" id="PF12796">
    <property type="entry name" value="Ank_2"/>
    <property type="match status" value="5"/>
</dbReference>